<organism evidence="3 4">
    <name type="scientific">Streptomyces melanosporofaciens</name>
    <dbReference type="NCBI Taxonomy" id="67327"/>
    <lineage>
        <taxon>Bacteria</taxon>
        <taxon>Bacillati</taxon>
        <taxon>Actinomycetota</taxon>
        <taxon>Actinomycetes</taxon>
        <taxon>Kitasatosporales</taxon>
        <taxon>Streptomycetaceae</taxon>
        <taxon>Streptomyces</taxon>
        <taxon>Streptomyces violaceusniger group</taxon>
    </lineage>
</organism>
<dbReference type="Pfam" id="PF01796">
    <property type="entry name" value="OB_ChsH2_C"/>
    <property type="match status" value="1"/>
</dbReference>
<reference evidence="4" key="1">
    <citation type="submission" date="2016-10" db="EMBL/GenBank/DDBJ databases">
        <authorList>
            <person name="Varghese N."/>
            <person name="Submissions S."/>
        </authorList>
    </citation>
    <scope>NUCLEOTIDE SEQUENCE [LARGE SCALE GENOMIC DNA]</scope>
    <source>
        <strain evidence="4">DSM 40318</strain>
    </source>
</reference>
<dbReference type="InterPro" id="IPR002878">
    <property type="entry name" value="ChsH2_C"/>
</dbReference>
<dbReference type="RefSeq" id="WP_093459659.1">
    <property type="nucleotide sequence ID" value="NZ_FNST01000001.1"/>
</dbReference>
<evidence type="ECO:0008006" key="5">
    <source>
        <dbReference type="Google" id="ProtNLM"/>
    </source>
</evidence>
<feature type="domain" description="ChsH2 C-terminal OB-fold" evidence="1">
    <location>
        <begin position="50"/>
        <end position="111"/>
    </location>
</feature>
<accession>A0A1H4I987</accession>
<dbReference type="Gene3D" id="6.10.30.10">
    <property type="match status" value="1"/>
</dbReference>
<proteinExistence type="predicted"/>
<dbReference type="InterPro" id="IPR022002">
    <property type="entry name" value="ChsH2_Znr"/>
</dbReference>
<name>A0A1H4I987_STRMJ</name>
<sequence length="132" mass="14178">MGQSVLSFRPDVFTADPPTLLASHCPDCGNKAFPPRDVCPSCGAPSGDQVPLSRRGEIYSYAVVRQAPPGLATPYVLAYIDLPEDEVRVLARVEGIAPDVVRVGTTVELGTRPVDNPDDTSMMFVFRAEEAS</sequence>
<evidence type="ECO:0000259" key="2">
    <source>
        <dbReference type="Pfam" id="PF12172"/>
    </source>
</evidence>
<evidence type="ECO:0000259" key="1">
    <source>
        <dbReference type="Pfam" id="PF01796"/>
    </source>
</evidence>
<dbReference type="SUPFAM" id="SSF50249">
    <property type="entry name" value="Nucleic acid-binding proteins"/>
    <property type="match status" value="1"/>
</dbReference>
<dbReference type="InterPro" id="IPR052513">
    <property type="entry name" value="Thioester_dehydratase-like"/>
</dbReference>
<gene>
    <name evidence="3" type="ORF">SAMN04490356_0236</name>
</gene>
<dbReference type="PANTHER" id="PTHR34075:SF5">
    <property type="entry name" value="BLR3430 PROTEIN"/>
    <property type="match status" value="1"/>
</dbReference>
<dbReference type="InterPro" id="IPR012340">
    <property type="entry name" value="NA-bd_OB-fold"/>
</dbReference>
<feature type="domain" description="ChsH2 rubredoxin-like zinc ribbon" evidence="2">
    <location>
        <begin position="17"/>
        <end position="45"/>
    </location>
</feature>
<evidence type="ECO:0000313" key="3">
    <source>
        <dbReference type="EMBL" id="SEB30513.1"/>
    </source>
</evidence>
<keyword evidence="4" id="KW-1185">Reference proteome</keyword>
<dbReference type="PANTHER" id="PTHR34075">
    <property type="entry name" value="BLR3430 PROTEIN"/>
    <property type="match status" value="1"/>
</dbReference>
<dbReference type="EMBL" id="FNST01000001">
    <property type="protein sequence ID" value="SEB30513.1"/>
    <property type="molecule type" value="Genomic_DNA"/>
</dbReference>
<dbReference type="Pfam" id="PF12172">
    <property type="entry name" value="zf-ChsH2"/>
    <property type="match status" value="1"/>
</dbReference>
<evidence type="ECO:0000313" key="4">
    <source>
        <dbReference type="Proteomes" id="UP000198609"/>
    </source>
</evidence>
<dbReference type="Proteomes" id="UP000198609">
    <property type="component" value="Unassembled WGS sequence"/>
</dbReference>
<dbReference type="AlphaFoldDB" id="A0A1H4I987"/>
<protein>
    <recommendedName>
        <fullName evidence="5">Rubredoxin-like zinc ribbon domain</fullName>
    </recommendedName>
</protein>